<dbReference type="AlphaFoldDB" id="A0A818WJ72"/>
<evidence type="ECO:0000256" key="3">
    <source>
        <dbReference type="ARBA" id="ARBA00022843"/>
    </source>
</evidence>
<dbReference type="SUPFAM" id="SSF74788">
    <property type="entry name" value="Cullin repeat-like"/>
    <property type="match status" value="1"/>
</dbReference>
<gene>
    <name evidence="5" type="ORF">OXD698_LOCUS13934</name>
</gene>
<sequence length="517" mass="59542">MTEIHGQAANDECWIDIKRGIDSIYQLQAMPAATYMQLSNQVYKYCTSATPLQFYSNGGHELYKRLESHFDTHLIELRESANDIHGDDLIRFYKNSWEKYHFSSKFINGFCHYINQHWVKKAQQDSGTNIYNIFTLSMVKWKEVIGETFGTRMTRTCLDCIENERKHETIGSEPIKVVIESYIDLADKLDNIQLGENNPKALSVYKEYFEILFLEESEQFYKCEAAKFTSADLISEYIKQVAQRLIEEEHRVNSYLHPSTLGSLLSILDDVLIRNKLDLIYAGAEFLLRNNKKQDLTILFDLLSRVPGAIEKLKEIVEKHIYLTGLQVIESIAETALTDAKVYITKIIKIYNKYLFLIHECFGGERSSFIGVLDSACSKFINKNAITEASGISTEACGASIKSAELLARYSDIVLKTSDRTRINFNKALQTIDKETTKGVLNTTDKDRKHAVDLVIVRIMQHRKILSHTILVQEVTDQLRDRFLPEISLIQKRIEDLTDRGYLKRNSDDMNILEYVA</sequence>
<dbReference type="Pfam" id="PF00888">
    <property type="entry name" value="Cullin"/>
    <property type="match status" value="1"/>
</dbReference>
<dbReference type="EMBL" id="CAJOAZ010000862">
    <property type="protein sequence ID" value="CAF3725667.1"/>
    <property type="molecule type" value="Genomic_DNA"/>
</dbReference>
<dbReference type="FunFam" id="1.10.10.10:FF:000014">
    <property type="entry name" value="Cullin 1"/>
    <property type="match status" value="1"/>
</dbReference>
<comment type="similarity">
    <text evidence="1">Belongs to the cullin family.</text>
</comment>
<comment type="caution">
    <text evidence="5">The sequence shown here is derived from an EMBL/GenBank/DDBJ whole genome shotgun (WGS) entry which is preliminary data.</text>
</comment>
<dbReference type="SUPFAM" id="SSF46785">
    <property type="entry name" value="Winged helix' DNA-binding domain"/>
    <property type="match status" value="1"/>
</dbReference>
<name>A0A818WJ72_9BILA</name>
<dbReference type="InterPro" id="IPR016159">
    <property type="entry name" value="Cullin_repeat-like_dom_sf"/>
</dbReference>
<evidence type="ECO:0000256" key="1">
    <source>
        <dbReference type="ARBA" id="ARBA00006019"/>
    </source>
</evidence>
<proteinExistence type="inferred from homology"/>
<evidence type="ECO:0000313" key="5">
    <source>
        <dbReference type="EMBL" id="CAF3725667.1"/>
    </source>
</evidence>
<dbReference type="InterPro" id="IPR036390">
    <property type="entry name" value="WH_DNA-bd_sf"/>
</dbReference>
<organism evidence="5 6">
    <name type="scientific">Adineta steineri</name>
    <dbReference type="NCBI Taxonomy" id="433720"/>
    <lineage>
        <taxon>Eukaryota</taxon>
        <taxon>Metazoa</taxon>
        <taxon>Spiralia</taxon>
        <taxon>Gnathifera</taxon>
        <taxon>Rotifera</taxon>
        <taxon>Eurotatoria</taxon>
        <taxon>Bdelloidea</taxon>
        <taxon>Adinetida</taxon>
        <taxon>Adinetidae</taxon>
        <taxon>Adineta</taxon>
    </lineage>
</organism>
<evidence type="ECO:0000313" key="6">
    <source>
        <dbReference type="Proteomes" id="UP000663844"/>
    </source>
</evidence>
<dbReference type="PANTHER" id="PTHR11932">
    <property type="entry name" value="CULLIN"/>
    <property type="match status" value="1"/>
</dbReference>
<protein>
    <recommendedName>
        <fullName evidence="4">Cullin neddylation domain-containing protein</fullName>
    </recommendedName>
</protein>
<dbReference type="InterPro" id="IPR045093">
    <property type="entry name" value="Cullin"/>
</dbReference>
<dbReference type="Gene3D" id="1.10.10.10">
    <property type="entry name" value="Winged helix-like DNA-binding domain superfamily/Winged helix DNA-binding domain"/>
    <property type="match status" value="1"/>
</dbReference>
<dbReference type="FunFam" id="1.20.1310.10:FF:000001">
    <property type="entry name" value="Cullin 3"/>
    <property type="match status" value="1"/>
</dbReference>
<evidence type="ECO:0000256" key="2">
    <source>
        <dbReference type="ARBA" id="ARBA00022499"/>
    </source>
</evidence>
<keyword evidence="2" id="KW-1017">Isopeptide bond</keyword>
<dbReference type="InterPro" id="IPR036388">
    <property type="entry name" value="WH-like_DNA-bd_sf"/>
</dbReference>
<dbReference type="Pfam" id="PF10557">
    <property type="entry name" value="Cullin_Nedd8"/>
    <property type="match status" value="1"/>
</dbReference>
<keyword evidence="3" id="KW-0832">Ubl conjugation</keyword>
<evidence type="ECO:0000259" key="4">
    <source>
        <dbReference type="SMART" id="SM00884"/>
    </source>
</evidence>
<dbReference type="Gene3D" id="1.20.1310.10">
    <property type="entry name" value="Cullin Repeats"/>
    <property type="match status" value="3"/>
</dbReference>
<dbReference type="GO" id="GO:0031625">
    <property type="term" value="F:ubiquitin protein ligase binding"/>
    <property type="evidence" value="ECO:0007669"/>
    <property type="project" value="InterPro"/>
</dbReference>
<dbReference type="SMART" id="SM00884">
    <property type="entry name" value="Cullin_Nedd8"/>
    <property type="match status" value="1"/>
</dbReference>
<accession>A0A818WJ72</accession>
<reference evidence="5" key="1">
    <citation type="submission" date="2021-02" db="EMBL/GenBank/DDBJ databases">
        <authorList>
            <person name="Nowell W R."/>
        </authorList>
    </citation>
    <scope>NUCLEOTIDE SEQUENCE</scope>
</reference>
<dbReference type="GO" id="GO:0006511">
    <property type="term" value="P:ubiquitin-dependent protein catabolic process"/>
    <property type="evidence" value="ECO:0007669"/>
    <property type="project" value="InterPro"/>
</dbReference>
<dbReference type="InterPro" id="IPR019559">
    <property type="entry name" value="Cullin_neddylation_domain"/>
</dbReference>
<dbReference type="Proteomes" id="UP000663844">
    <property type="component" value="Unassembled WGS sequence"/>
</dbReference>
<dbReference type="InterPro" id="IPR001373">
    <property type="entry name" value="Cullin_N"/>
</dbReference>
<feature type="domain" description="Cullin neddylation" evidence="4">
    <location>
        <begin position="444"/>
        <end position="511"/>
    </location>
</feature>